<evidence type="ECO:0000313" key="3">
    <source>
        <dbReference type="EMBL" id="OXV06512.1"/>
    </source>
</evidence>
<dbReference type="EMBL" id="NPHW01005670">
    <property type="protein sequence ID" value="OXV06512.1"/>
    <property type="molecule type" value="Genomic_DNA"/>
</dbReference>
<dbReference type="InterPro" id="IPR000467">
    <property type="entry name" value="G_patch_dom"/>
</dbReference>
<proteinExistence type="predicted"/>
<evidence type="ECO:0000313" key="4">
    <source>
        <dbReference type="Proteomes" id="UP000243515"/>
    </source>
</evidence>
<dbReference type="Pfam" id="PF13821">
    <property type="entry name" value="DUF4187"/>
    <property type="match status" value="1"/>
</dbReference>
<evidence type="ECO:0000259" key="2">
    <source>
        <dbReference type="PROSITE" id="PS50174"/>
    </source>
</evidence>
<dbReference type="SMART" id="SM01173">
    <property type="entry name" value="DUF4187"/>
    <property type="match status" value="1"/>
</dbReference>
<dbReference type="Proteomes" id="UP000243515">
    <property type="component" value="Unassembled WGS sequence"/>
</dbReference>
<reference evidence="3 4" key="1">
    <citation type="journal article" date="2015" name="Environ. Microbiol.">
        <title>Metagenome sequence of Elaphomyces granulatus from sporocarp tissue reveals Ascomycota ectomycorrhizal fingerprints of genome expansion and a Proteobacteria-rich microbiome.</title>
        <authorList>
            <person name="Quandt C.A."/>
            <person name="Kohler A."/>
            <person name="Hesse C.N."/>
            <person name="Sharpton T.J."/>
            <person name="Martin F."/>
            <person name="Spatafora J.W."/>
        </authorList>
    </citation>
    <scope>NUCLEOTIDE SEQUENCE [LARGE SCALE GENOMIC DNA]</scope>
    <source>
        <strain evidence="3 4">OSC145934</strain>
    </source>
</reference>
<evidence type="ECO:0000256" key="1">
    <source>
        <dbReference type="SAM" id="MobiDB-lite"/>
    </source>
</evidence>
<sequence length="363" mass="40909">MSRQPSSAIRAGEKKADGAEEDDYMSMTISEPQGKETFTQRKLRKQRMAEARAKVPSKAERAAEDAARREAALSSSILDPSNKGYQMMAKLGFKTGDALGKRASTGNGMATKPETAATAYNCIQPHREPLSLVIKEDRGGIGLDNEKKRKFRDEAGEAAKRTKAEEVEYRDRMRLEREERRTEAHVHAAQKITEGLDSSAEEQIDTTNTAGDPDLGAKLDTGVAASRTRSNIKRTAKINVLYRGLVREREQNEQLLLTRHALETSSPSSFFPNPKLPTYDDSILDHEDEQALGLGQNNLAPVEQEPDEDDLELDEFNALDPHERLEKLVMYLREEHRYCFWCKYQYETEEMDGCPGVTEEEHD</sequence>
<comment type="caution">
    <text evidence="3">The sequence shown here is derived from an EMBL/GenBank/DDBJ whole genome shotgun (WGS) entry which is preliminary data.</text>
</comment>
<dbReference type="InterPro" id="IPR025239">
    <property type="entry name" value="DUF4187"/>
</dbReference>
<dbReference type="PANTHER" id="PTHR21032">
    <property type="entry name" value="G PATCH DOMAIN-CONTAINING PROTEIN 11"/>
    <property type="match status" value="1"/>
</dbReference>
<dbReference type="AlphaFoldDB" id="A0A232LQV8"/>
<dbReference type="OrthoDB" id="786951at2759"/>
<dbReference type="InterPro" id="IPR039249">
    <property type="entry name" value="GPATCH11"/>
</dbReference>
<keyword evidence="4" id="KW-1185">Reference proteome</keyword>
<dbReference type="PROSITE" id="PS50174">
    <property type="entry name" value="G_PATCH"/>
    <property type="match status" value="1"/>
</dbReference>
<accession>A0A232LQV8</accession>
<protein>
    <recommendedName>
        <fullName evidence="2">G-patch domain-containing protein</fullName>
    </recommendedName>
</protein>
<feature type="region of interest" description="Disordered" evidence="1">
    <location>
        <begin position="1"/>
        <end position="81"/>
    </location>
</feature>
<feature type="compositionally biased region" description="Basic and acidic residues" evidence="1">
    <location>
        <begin position="47"/>
        <end position="71"/>
    </location>
</feature>
<gene>
    <name evidence="3" type="ORF">Egran_05720</name>
</gene>
<feature type="domain" description="G-patch" evidence="2">
    <location>
        <begin position="80"/>
        <end position="146"/>
    </location>
</feature>
<organism evidence="3 4">
    <name type="scientific">Elaphomyces granulatus</name>
    <dbReference type="NCBI Taxonomy" id="519963"/>
    <lineage>
        <taxon>Eukaryota</taxon>
        <taxon>Fungi</taxon>
        <taxon>Dikarya</taxon>
        <taxon>Ascomycota</taxon>
        <taxon>Pezizomycotina</taxon>
        <taxon>Eurotiomycetes</taxon>
        <taxon>Eurotiomycetidae</taxon>
        <taxon>Eurotiales</taxon>
        <taxon>Elaphomycetaceae</taxon>
        <taxon>Elaphomyces</taxon>
    </lineage>
</organism>
<dbReference type="GO" id="GO:0003676">
    <property type="term" value="F:nucleic acid binding"/>
    <property type="evidence" value="ECO:0007669"/>
    <property type="project" value="InterPro"/>
</dbReference>
<dbReference type="GO" id="GO:0000776">
    <property type="term" value="C:kinetochore"/>
    <property type="evidence" value="ECO:0007669"/>
    <property type="project" value="TreeGrafter"/>
</dbReference>
<dbReference type="PANTHER" id="PTHR21032:SF0">
    <property type="entry name" value="G PATCH DOMAIN-CONTAINING PROTEIN 11"/>
    <property type="match status" value="1"/>
</dbReference>
<name>A0A232LQV8_9EURO</name>